<evidence type="ECO:0000256" key="1">
    <source>
        <dbReference type="ARBA" id="ARBA00001936"/>
    </source>
</evidence>
<keyword evidence="21" id="KW-0539">Nucleus</keyword>
<evidence type="ECO:0000256" key="11">
    <source>
        <dbReference type="ARBA" id="ARBA00022705"/>
    </source>
</evidence>
<evidence type="ECO:0000256" key="7">
    <source>
        <dbReference type="ARBA" id="ARBA00022499"/>
    </source>
</evidence>
<dbReference type="PANTHER" id="PTHR45873:SF1">
    <property type="entry name" value="DNA POLYMERASE ETA"/>
    <property type="match status" value="1"/>
</dbReference>
<evidence type="ECO:0000256" key="9">
    <source>
        <dbReference type="ARBA" id="ARBA00022679"/>
    </source>
</evidence>
<feature type="region of interest" description="Disordered" evidence="27">
    <location>
        <begin position="641"/>
        <end position="680"/>
    </location>
</feature>
<evidence type="ECO:0000256" key="24">
    <source>
        <dbReference type="ARBA" id="ARBA00049244"/>
    </source>
</evidence>
<dbReference type="InterPro" id="IPR017961">
    <property type="entry name" value="DNA_pol_Y-fam_little_finger"/>
</dbReference>
<dbReference type="KEGG" id="tsr:106541568"/>
<evidence type="ECO:0000256" key="17">
    <source>
        <dbReference type="ARBA" id="ARBA00022843"/>
    </source>
</evidence>
<keyword evidence="12" id="KW-0479">Metal-binding</keyword>
<evidence type="ECO:0000256" key="14">
    <source>
        <dbReference type="ARBA" id="ARBA00022771"/>
    </source>
</evidence>
<keyword evidence="9" id="KW-0808">Transferase</keyword>
<dbReference type="CDD" id="cd01702">
    <property type="entry name" value="PolY_Pol_eta"/>
    <property type="match status" value="1"/>
</dbReference>
<dbReference type="InterPro" id="IPR001126">
    <property type="entry name" value="UmuC"/>
</dbReference>
<keyword evidence="8" id="KW-0237">DNA synthesis</keyword>
<dbReference type="GO" id="GO:0003887">
    <property type="term" value="F:DNA-directed DNA polymerase activity"/>
    <property type="evidence" value="ECO:0007669"/>
    <property type="project" value="UniProtKB-KW"/>
</dbReference>
<dbReference type="FunFam" id="3.40.1170.60:FF:000003">
    <property type="entry name" value="DNA polymerase eta"/>
    <property type="match status" value="1"/>
</dbReference>
<evidence type="ECO:0000256" key="25">
    <source>
        <dbReference type="ARBA" id="ARBA00064665"/>
    </source>
</evidence>
<keyword evidence="7" id="KW-1017">Isopeptide bond</keyword>
<dbReference type="Gene3D" id="3.30.1490.100">
    <property type="entry name" value="DNA polymerase, Y-family, little finger domain"/>
    <property type="match status" value="1"/>
</dbReference>
<proteinExistence type="inferred from homology"/>
<keyword evidence="15" id="KW-0862">Zinc</keyword>
<dbReference type="Pfam" id="PF21704">
    <property type="entry name" value="POLH-Rev1_HhH"/>
    <property type="match status" value="1"/>
</dbReference>
<evidence type="ECO:0000256" key="2">
    <source>
        <dbReference type="ARBA" id="ARBA00001946"/>
    </source>
</evidence>
<dbReference type="GO" id="GO:0035861">
    <property type="term" value="C:site of double-strand break"/>
    <property type="evidence" value="ECO:0007669"/>
    <property type="project" value="TreeGrafter"/>
</dbReference>
<comment type="similarity">
    <text evidence="4">Belongs to the DNA polymerase type-Y family.</text>
</comment>
<evidence type="ECO:0000313" key="31">
    <source>
        <dbReference type="RefSeq" id="XP_013912529.1"/>
    </source>
</evidence>
<dbReference type="Gene3D" id="1.10.150.20">
    <property type="entry name" value="5' to 3' exonuclease, C-terminal subdomain"/>
    <property type="match status" value="1"/>
</dbReference>
<feature type="compositionally biased region" description="Basic and acidic residues" evidence="27">
    <location>
        <begin position="646"/>
        <end position="656"/>
    </location>
</feature>
<keyword evidence="6" id="KW-0515">Mutator protein</keyword>
<keyword evidence="30" id="KW-1185">Reference proteome</keyword>
<dbReference type="SUPFAM" id="SSF56672">
    <property type="entry name" value="DNA/RNA polymerases"/>
    <property type="match status" value="1"/>
</dbReference>
<evidence type="ECO:0000256" key="23">
    <source>
        <dbReference type="ARBA" id="ARBA00044975"/>
    </source>
</evidence>
<keyword evidence="13" id="KW-0227">DNA damage</keyword>
<comment type="subunit">
    <text evidence="25">Interacts with REV1. Interacts with monoubiquitinated PCNA, but not unmodified PCNA. Interacts with POLI; this interaction targets POLI to the replication machinery. Interacts with PALB2 and BRCA2; the interactions are direct and are required to sustain the recruitment of POLH at blocked replication forks and to stimulate POLH-dependent DNA synthesis on D loop substrates. Interacts (via C-terminus) with TRAIP. Interacts with ubiquitin. Interacts with POLDIP2.</text>
</comment>
<dbReference type="InterPro" id="IPR043502">
    <property type="entry name" value="DNA/RNA_pol_sf"/>
</dbReference>
<dbReference type="GO" id="GO:0005634">
    <property type="term" value="C:nucleus"/>
    <property type="evidence" value="ECO:0007669"/>
    <property type="project" value="UniProtKB-SubCell"/>
</dbReference>
<dbReference type="FunFam" id="3.30.70.270:FF:000022">
    <property type="entry name" value="DNA polymerase eta"/>
    <property type="match status" value="1"/>
</dbReference>
<sequence>MVRGQERVVALADMDCFYIQVERRLDPRLHGKPCVVVQYKTWKGGGIIAVSYEARAFGVKRNMWAADAKKLCPDLELARVPEARGKADLTRYREASIEVMEVMSRFAVIERASIDEAYLDLTQAIQERLKKMEGQPISAEQLGTTYIQGFPNSLEEEENTDNKEEIRQRGVCQWLKSLPFVDPSNPELQLTVGAAIMEEMRAAVESATGFQCSVGISHNKVLAKLACGLNKPNRQTLVSQGAVPQLFSKMPIGNIRNLGGKLGASITECLGVQYMGELIQFSESQLQTHFGEKTGSWLYELCRGIDFEPVKARQLPKSIGCSKNFPGRTALVTQKQVQYWLLQLALELEERLNKDRDQNNRVAKQLSVGIHLQGGKHTNITRCCALSQYEAQKISRDAFALIQNCNTAAGQQATWSPPVTLLQLCVSKFTEACTVSSVDITSFLTNNSQCTQHTSTITESMNAKFLESPKKETSKKAVNAIEMLFQKAAKRKQAQAIAEHFVPGVNDIIVPSATQVKDSQNSSHVSEGLTETSNPNVMQKQQLMEQPLQDTTLTGEGYASSSEMKILPGSFKEENVQTAPGLLQEGAVSLADPSSMNDCLLCEKCNQRVAVWEFSEHLDYHFAVELQNSFSGSNSFRSVQSLASPMKEKNKSREQRTTSAKRPKQDGTRTLDFFFKPLPP</sequence>
<comment type="catalytic activity">
    <reaction evidence="24">
        <text>DNA(n) + a 2'-deoxyribonucleoside 5'-triphosphate = DNA(n+1) + diphosphate</text>
        <dbReference type="Rhea" id="RHEA:22508"/>
        <dbReference type="Rhea" id="RHEA-COMP:17339"/>
        <dbReference type="Rhea" id="RHEA-COMP:17340"/>
        <dbReference type="ChEBI" id="CHEBI:33019"/>
        <dbReference type="ChEBI" id="CHEBI:61560"/>
        <dbReference type="ChEBI" id="CHEBI:173112"/>
        <dbReference type="EC" id="2.7.7.7"/>
    </reaction>
</comment>
<dbReference type="GO" id="GO:0010225">
    <property type="term" value="P:response to UV-C"/>
    <property type="evidence" value="ECO:0007669"/>
    <property type="project" value="UniProtKB-ARBA"/>
</dbReference>
<evidence type="ECO:0000259" key="29">
    <source>
        <dbReference type="PROSITE" id="PS51907"/>
    </source>
</evidence>
<keyword evidence="11" id="KW-0235">DNA replication</keyword>
<evidence type="ECO:0000256" key="8">
    <source>
        <dbReference type="ARBA" id="ARBA00022634"/>
    </source>
</evidence>
<dbReference type="GeneID" id="106541568"/>
<dbReference type="FunFam" id="1.10.150.20:FF:000014">
    <property type="entry name" value="Polymerase (DNA directed), eta"/>
    <property type="match status" value="1"/>
</dbReference>
<dbReference type="OrthoDB" id="5723at2759"/>
<evidence type="ECO:0000256" key="27">
    <source>
        <dbReference type="SAM" id="MobiDB-lite"/>
    </source>
</evidence>
<dbReference type="SUPFAM" id="SSF100879">
    <property type="entry name" value="Lesion bypass DNA polymerase (Y-family), little finger domain"/>
    <property type="match status" value="1"/>
</dbReference>
<dbReference type="EC" id="2.7.7.7" evidence="5"/>
<comment type="cofactor">
    <cofactor evidence="1">
        <name>Mn(2+)</name>
        <dbReference type="ChEBI" id="CHEBI:29035"/>
    </cofactor>
</comment>
<evidence type="ECO:0000259" key="28">
    <source>
        <dbReference type="PROSITE" id="PS50173"/>
    </source>
</evidence>
<keyword evidence="14" id="KW-0863">Zinc-finger</keyword>
<evidence type="ECO:0000256" key="22">
    <source>
        <dbReference type="ARBA" id="ARBA00023270"/>
    </source>
</evidence>
<evidence type="ECO:0000256" key="19">
    <source>
        <dbReference type="ARBA" id="ARBA00023125"/>
    </source>
</evidence>
<dbReference type="Gene3D" id="3.40.1170.60">
    <property type="match status" value="1"/>
</dbReference>
<keyword evidence="19" id="KW-0238">DNA-binding</keyword>
<dbReference type="GO" id="GO:0006260">
    <property type="term" value="P:DNA replication"/>
    <property type="evidence" value="ECO:0007669"/>
    <property type="project" value="UniProtKB-KW"/>
</dbReference>
<evidence type="ECO:0000256" key="10">
    <source>
        <dbReference type="ARBA" id="ARBA00022695"/>
    </source>
</evidence>
<evidence type="ECO:0000256" key="21">
    <source>
        <dbReference type="ARBA" id="ARBA00023242"/>
    </source>
</evidence>
<evidence type="ECO:0000256" key="15">
    <source>
        <dbReference type="ARBA" id="ARBA00022833"/>
    </source>
</evidence>
<evidence type="ECO:0000256" key="18">
    <source>
        <dbReference type="ARBA" id="ARBA00022932"/>
    </source>
</evidence>
<dbReference type="InterPro" id="IPR036775">
    <property type="entry name" value="DNA_pol_Y-fam_lit_finger_sf"/>
</dbReference>
<dbReference type="PROSITE" id="PS51907">
    <property type="entry name" value="ZF_UBZ3"/>
    <property type="match status" value="1"/>
</dbReference>
<dbReference type="GO" id="GO:0006281">
    <property type="term" value="P:DNA repair"/>
    <property type="evidence" value="ECO:0007669"/>
    <property type="project" value="UniProtKB-KW"/>
</dbReference>
<accession>A0A6I9XAA5</accession>
<dbReference type="GO" id="GO:0008270">
    <property type="term" value="F:zinc ion binding"/>
    <property type="evidence" value="ECO:0007669"/>
    <property type="project" value="UniProtKB-KW"/>
</dbReference>
<dbReference type="InterPro" id="IPR052230">
    <property type="entry name" value="DNA_polymerase_eta"/>
</dbReference>
<evidence type="ECO:0000256" key="20">
    <source>
        <dbReference type="ARBA" id="ARBA00023204"/>
    </source>
</evidence>
<dbReference type="Pfam" id="PF00817">
    <property type="entry name" value="IMS"/>
    <property type="match status" value="1"/>
</dbReference>
<dbReference type="InterPro" id="IPR041298">
    <property type="entry name" value="UBZ3"/>
</dbReference>
<dbReference type="GO" id="GO:0005657">
    <property type="term" value="C:replication fork"/>
    <property type="evidence" value="ECO:0007669"/>
    <property type="project" value="TreeGrafter"/>
</dbReference>
<dbReference type="CTD" id="5429"/>
<organism evidence="30 31">
    <name type="scientific">Thamnophis sirtalis</name>
    <dbReference type="NCBI Taxonomy" id="35019"/>
    <lineage>
        <taxon>Eukaryota</taxon>
        <taxon>Metazoa</taxon>
        <taxon>Chordata</taxon>
        <taxon>Craniata</taxon>
        <taxon>Vertebrata</taxon>
        <taxon>Euteleostomi</taxon>
        <taxon>Lepidosauria</taxon>
        <taxon>Squamata</taxon>
        <taxon>Bifurcata</taxon>
        <taxon>Unidentata</taxon>
        <taxon>Episquamata</taxon>
        <taxon>Toxicofera</taxon>
        <taxon>Serpentes</taxon>
        <taxon>Colubroidea</taxon>
        <taxon>Colubridae</taxon>
        <taxon>Natricinae</taxon>
        <taxon>Thamnophis</taxon>
    </lineage>
</organism>
<keyword evidence="22" id="KW-0704">Schiff base</keyword>
<keyword evidence="20" id="KW-0234">DNA repair</keyword>
<keyword evidence="10" id="KW-0548">Nucleotidyltransferase</keyword>
<dbReference type="Gene3D" id="3.30.70.270">
    <property type="match status" value="1"/>
</dbReference>
<feature type="domain" description="UmuC" evidence="28">
    <location>
        <begin position="9"/>
        <end position="259"/>
    </location>
</feature>
<dbReference type="InterPro" id="IPR043128">
    <property type="entry name" value="Rev_trsase/Diguanyl_cyclase"/>
</dbReference>
<dbReference type="PROSITE" id="PS50173">
    <property type="entry name" value="UMUC"/>
    <property type="match status" value="1"/>
</dbReference>
<name>A0A6I9XAA5_9SAUR</name>
<dbReference type="PANTHER" id="PTHR45873">
    <property type="entry name" value="DNA POLYMERASE ETA"/>
    <property type="match status" value="1"/>
</dbReference>
<dbReference type="RefSeq" id="XP_013912529.1">
    <property type="nucleotide sequence ID" value="XM_014057054.1"/>
</dbReference>
<dbReference type="AlphaFoldDB" id="A0A6I9XAA5"/>
<evidence type="ECO:0000256" key="13">
    <source>
        <dbReference type="ARBA" id="ARBA00022763"/>
    </source>
</evidence>
<evidence type="ECO:0000256" key="3">
    <source>
        <dbReference type="ARBA" id="ARBA00004123"/>
    </source>
</evidence>
<keyword evidence="18" id="KW-0239">DNA-directed DNA polymerase</keyword>
<evidence type="ECO:0000256" key="6">
    <source>
        <dbReference type="ARBA" id="ARBA00022457"/>
    </source>
</evidence>
<dbReference type="Pfam" id="PF11799">
    <property type="entry name" value="IMS_C"/>
    <property type="match status" value="1"/>
</dbReference>
<dbReference type="PIRSF" id="PIRSF036603">
    <property type="entry name" value="DPol_eta"/>
    <property type="match status" value="1"/>
</dbReference>
<keyword evidence="16" id="KW-0460">Magnesium</keyword>
<dbReference type="GO" id="GO:0042276">
    <property type="term" value="P:error-prone translesion synthesis"/>
    <property type="evidence" value="ECO:0007669"/>
    <property type="project" value="TreeGrafter"/>
</dbReference>
<reference evidence="31" key="1">
    <citation type="submission" date="2025-08" db="UniProtKB">
        <authorList>
            <consortium name="RefSeq"/>
        </authorList>
    </citation>
    <scope>IDENTIFICATION</scope>
    <source>
        <tissue evidence="31">Skeletal muscle</tissue>
    </source>
</reference>
<comment type="subcellular location">
    <subcellularLocation>
        <location evidence="3">Nucleus</location>
    </subcellularLocation>
</comment>
<comment type="cofactor">
    <cofactor evidence="2">
        <name>Mg(2+)</name>
        <dbReference type="ChEBI" id="CHEBI:18420"/>
    </cofactor>
</comment>
<gene>
    <name evidence="31" type="primary">POLH</name>
</gene>
<dbReference type="Pfam" id="PF18439">
    <property type="entry name" value="zf_UBZ"/>
    <property type="match status" value="1"/>
</dbReference>
<evidence type="ECO:0000313" key="30">
    <source>
        <dbReference type="Proteomes" id="UP000504617"/>
    </source>
</evidence>
<dbReference type="GO" id="GO:0003684">
    <property type="term" value="F:damaged DNA binding"/>
    <property type="evidence" value="ECO:0007669"/>
    <property type="project" value="InterPro"/>
</dbReference>
<evidence type="ECO:0000256" key="12">
    <source>
        <dbReference type="ARBA" id="ARBA00022723"/>
    </source>
</evidence>
<dbReference type="FunFam" id="3.30.1490.100:FF:000007">
    <property type="entry name" value="DNA polymerase eta"/>
    <property type="match status" value="1"/>
</dbReference>
<protein>
    <recommendedName>
        <fullName evidence="23">DNA polymerase eta</fullName>
        <ecNumber evidence="5">2.7.7.7</ecNumber>
    </recommendedName>
    <alternativeName>
        <fullName evidence="26">RAD30 homolog A</fullName>
    </alternativeName>
</protein>
<evidence type="ECO:0000256" key="5">
    <source>
        <dbReference type="ARBA" id="ARBA00012417"/>
    </source>
</evidence>
<keyword evidence="17" id="KW-0832">Ubl conjugation</keyword>
<feature type="domain" description="UBZ3-type" evidence="29">
    <location>
        <begin position="595"/>
        <end position="629"/>
    </location>
</feature>
<evidence type="ECO:0000256" key="4">
    <source>
        <dbReference type="ARBA" id="ARBA00010945"/>
    </source>
</evidence>
<dbReference type="Proteomes" id="UP000504617">
    <property type="component" value="Unplaced"/>
</dbReference>
<evidence type="ECO:0000256" key="16">
    <source>
        <dbReference type="ARBA" id="ARBA00022842"/>
    </source>
</evidence>
<evidence type="ECO:0000256" key="26">
    <source>
        <dbReference type="ARBA" id="ARBA00080427"/>
    </source>
</evidence>